<evidence type="ECO:0000313" key="2">
    <source>
        <dbReference type="Proteomes" id="UP000825100"/>
    </source>
</evidence>
<sequence length="60" mass="7220">MKQNKKTFLLKLLVRMLGKGNLYNCGVYQPYELINKYDKKSDRLPRKYKVLIIPDDRQDD</sequence>
<organism evidence="1 2">
    <name type="scientific">Latilactobacillus curvatus</name>
    <name type="common">Lactobacillus curvatus</name>
    <dbReference type="NCBI Taxonomy" id="28038"/>
    <lineage>
        <taxon>Bacteria</taxon>
        <taxon>Bacillati</taxon>
        <taxon>Bacillota</taxon>
        <taxon>Bacilli</taxon>
        <taxon>Lactobacillales</taxon>
        <taxon>Lactobacillaceae</taxon>
        <taxon>Latilactobacillus</taxon>
    </lineage>
</organism>
<name>A0ABN6GF83_LATCU</name>
<evidence type="ECO:0000313" key="1">
    <source>
        <dbReference type="EMBL" id="BCX29486.1"/>
    </source>
</evidence>
<proteinExistence type="predicted"/>
<keyword evidence="2" id="KW-1185">Reference proteome</keyword>
<gene>
    <name evidence="1" type="ORF">LTWDN19_00530</name>
</gene>
<accession>A0ABN6GF83</accession>
<dbReference type="Proteomes" id="UP000825100">
    <property type="component" value="Chromosome"/>
</dbReference>
<reference evidence="1 2" key="1">
    <citation type="submission" date="2021-05" db="EMBL/GenBank/DDBJ databases">
        <title>Complete Genome Sequence of Latilactobacillus sp. Strain WDN19, a High D-Aspartate-producing Lactic Acid Bacterium Isolated from a Japanese Pickle.</title>
        <authorList>
            <person name="Kajitani K."/>
            <person name="Takahashi S."/>
        </authorList>
    </citation>
    <scope>NUCLEOTIDE SEQUENCE [LARGE SCALE GENOMIC DNA]</scope>
    <source>
        <strain evidence="1 2">WDN19</strain>
    </source>
</reference>
<protein>
    <submittedName>
        <fullName evidence="1">Uncharacterized protein</fullName>
    </submittedName>
</protein>
<dbReference type="EMBL" id="AP024685">
    <property type="protein sequence ID" value="BCX29486.1"/>
    <property type="molecule type" value="Genomic_DNA"/>
</dbReference>